<keyword evidence="1" id="KW-0378">Hydrolase</keyword>
<feature type="domain" description="Chitin-binding type-3" evidence="3">
    <location>
        <begin position="339"/>
        <end position="383"/>
    </location>
</feature>
<dbReference type="Proteomes" id="UP000509241">
    <property type="component" value="Chromosome"/>
</dbReference>
<dbReference type="InterPro" id="IPR003610">
    <property type="entry name" value="CBM5/12"/>
</dbReference>
<feature type="region of interest" description="Disordered" evidence="2">
    <location>
        <begin position="307"/>
        <end position="344"/>
    </location>
</feature>
<evidence type="ECO:0000256" key="2">
    <source>
        <dbReference type="SAM" id="MobiDB-lite"/>
    </source>
</evidence>
<dbReference type="InterPro" id="IPR036573">
    <property type="entry name" value="CBM_sf_5/12"/>
</dbReference>
<organism evidence="4 5">
    <name type="scientific">Natrinema halophilum</name>
    <dbReference type="NCBI Taxonomy" id="1699371"/>
    <lineage>
        <taxon>Archaea</taxon>
        <taxon>Methanobacteriati</taxon>
        <taxon>Methanobacteriota</taxon>
        <taxon>Stenosarchaea group</taxon>
        <taxon>Halobacteria</taxon>
        <taxon>Halobacteriales</taxon>
        <taxon>Natrialbaceae</taxon>
        <taxon>Natrinema</taxon>
    </lineage>
</organism>
<accession>A0A7D5H3C2</accession>
<evidence type="ECO:0000256" key="1">
    <source>
        <dbReference type="ARBA" id="ARBA00022801"/>
    </source>
</evidence>
<gene>
    <name evidence="4" type="ORF">HYG82_13100</name>
</gene>
<dbReference type="AlphaFoldDB" id="A0A7D5H3C2"/>
<evidence type="ECO:0000313" key="5">
    <source>
        <dbReference type="Proteomes" id="UP000509241"/>
    </source>
</evidence>
<dbReference type="GO" id="GO:0005975">
    <property type="term" value="P:carbohydrate metabolic process"/>
    <property type="evidence" value="ECO:0007669"/>
    <property type="project" value="InterPro"/>
</dbReference>
<dbReference type="PROSITE" id="PS51318">
    <property type="entry name" value="TAT"/>
    <property type="match status" value="1"/>
</dbReference>
<dbReference type="InterPro" id="IPR006311">
    <property type="entry name" value="TAT_signal"/>
</dbReference>
<reference evidence="4 5" key="1">
    <citation type="submission" date="2020-07" db="EMBL/GenBank/DDBJ databases">
        <authorList>
            <person name="Cui H."/>
        </authorList>
    </citation>
    <scope>NUCLEOTIDE SEQUENCE [LARGE SCALE GENOMIC DNA]</scope>
    <source>
        <strain evidence="4 5">YPL8</strain>
    </source>
</reference>
<evidence type="ECO:0000259" key="3">
    <source>
        <dbReference type="SMART" id="SM00495"/>
    </source>
</evidence>
<dbReference type="Pfam" id="PF02839">
    <property type="entry name" value="CBM_5_12"/>
    <property type="match status" value="1"/>
</dbReference>
<dbReference type="InterPro" id="IPR013319">
    <property type="entry name" value="GH11/12"/>
</dbReference>
<feature type="compositionally biased region" description="Basic and acidic residues" evidence="2">
    <location>
        <begin position="34"/>
        <end position="43"/>
    </location>
</feature>
<proteinExistence type="predicted"/>
<dbReference type="SMART" id="SM00495">
    <property type="entry name" value="ChtBD3"/>
    <property type="match status" value="1"/>
</dbReference>
<dbReference type="Gene3D" id="2.10.10.20">
    <property type="entry name" value="Carbohydrate-binding module superfamily 5/12"/>
    <property type="match status" value="1"/>
</dbReference>
<feature type="compositionally biased region" description="Gly residues" evidence="2">
    <location>
        <begin position="310"/>
        <end position="323"/>
    </location>
</feature>
<dbReference type="Gene3D" id="2.60.120.180">
    <property type="match status" value="1"/>
</dbReference>
<dbReference type="InterPro" id="IPR013320">
    <property type="entry name" value="ConA-like_dom_sf"/>
</dbReference>
<dbReference type="GO" id="GO:0004553">
    <property type="term" value="F:hydrolase activity, hydrolyzing O-glycosyl compounds"/>
    <property type="evidence" value="ECO:0007669"/>
    <property type="project" value="InterPro"/>
</dbReference>
<dbReference type="SUPFAM" id="SSF51055">
    <property type="entry name" value="Carbohydrate binding domain"/>
    <property type="match status" value="1"/>
</dbReference>
<dbReference type="SUPFAM" id="SSF49899">
    <property type="entry name" value="Concanavalin A-like lectins/glucanases"/>
    <property type="match status" value="1"/>
</dbReference>
<dbReference type="CDD" id="cd12215">
    <property type="entry name" value="ChiC_BD"/>
    <property type="match status" value="1"/>
</dbReference>
<evidence type="ECO:0000313" key="4">
    <source>
        <dbReference type="EMBL" id="QLG49731.1"/>
    </source>
</evidence>
<dbReference type="GO" id="GO:0030246">
    <property type="term" value="F:carbohydrate binding"/>
    <property type="evidence" value="ECO:0007669"/>
    <property type="project" value="InterPro"/>
</dbReference>
<keyword evidence="5" id="KW-1185">Reference proteome</keyword>
<dbReference type="OrthoDB" id="101378at2157"/>
<dbReference type="GO" id="GO:0005576">
    <property type="term" value="C:extracellular region"/>
    <property type="evidence" value="ECO:0007669"/>
    <property type="project" value="InterPro"/>
</dbReference>
<name>A0A7D5H3C2_9EURY</name>
<sequence>MTRDDSDTGRTAPRWLDNRKQLLTATQSDSMATGERRRDDENLSHGSRRRFLQVGATTLAATAIGSSSAVARSQTAERCGSEDQLEIGGGDFVLKNNDWGSSAVEMCIRVNADGSYGYEWATRTTGGQPNYPQVLLGTKPWGSDTGVADFPIRRAAVDQLEIEVDIDQNISGGKWNLAEEWWLMDQPVSEATGTHTHEIMLVLDWGGGHGNNLEEATVWTDTFGNTIDYWTAHSPGGTNADFHIFRVQGGLSTGRVDLKELIDFMSERYGISGQKWISGIELGNEYWQGTRGDVTYHQFDVTINGQRYTSGGGGQGRGGGNDGESGNEGDTGNGGGQPYPAWDSSKIYREGDRVTHDGTTWEAQWWTQGQEPRNEAWYVWQPVE</sequence>
<protein>
    <recommendedName>
        <fullName evidence="3">Chitin-binding type-3 domain-containing protein</fullName>
    </recommendedName>
</protein>
<dbReference type="EMBL" id="CP058601">
    <property type="protein sequence ID" value="QLG49731.1"/>
    <property type="molecule type" value="Genomic_DNA"/>
</dbReference>
<feature type="region of interest" description="Disordered" evidence="2">
    <location>
        <begin position="1"/>
        <end position="47"/>
    </location>
</feature>
<dbReference type="RefSeq" id="WP_179261562.1">
    <property type="nucleotide sequence ID" value="NZ_CP058601.1"/>
</dbReference>
<dbReference type="GeneID" id="81377955"/>
<feature type="compositionally biased region" description="Polar residues" evidence="2">
    <location>
        <begin position="21"/>
        <end position="31"/>
    </location>
</feature>